<evidence type="ECO:0000256" key="4">
    <source>
        <dbReference type="ARBA" id="ARBA00022833"/>
    </source>
</evidence>
<dbReference type="Pfam" id="PF08240">
    <property type="entry name" value="ADH_N"/>
    <property type="match status" value="1"/>
</dbReference>
<evidence type="ECO:0000256" key="2">
    <source>
        <dbReference type="ARBA" id="ARBA00008072"/>
    </source>
</evidence>
<dbReference type="CDD" id="cd08282">
    <property type="entry name" value="PFDH_like"/>
    <property type="match status" value="1"/>
</dbReference>
<evidence type="ECO:0008006" key="12">
    <source>
        <dbReference type="Google" id="ProtNLM"/>
    </source>
</evidence>
<dbReference type="Gene3D" id="3.90.180.10">
    <property type="entry name" value="Medium-chain alcohol dehydrogenases, catalytic domain"/>
    <property type="match status" value="1"/>
</dbReference>
<dbReference type="AlphaFoldDB" id="A0A9W8ZY45"/>
<dbReference type="Pfam" id="PF00107">
    <property type="entry name" value="ADH_zinc_N"/>
    <property type="match status" value="1"/>
</dbReference>
<dbReference type="PROSITE" id="PS00059">
    <property type="entry name" value="ADH_ZINC"/>
    <property type="match status" value="1"/>
</dbReference>
<evidence type="ECO:0000256" key="5">
    <source>
        <dbReference type="ARBA" id="ARBA00023002"/>
    </source>
</evidence>
<evidence type="ECO:0000256" key="7">
    <source>
        <dbReference type="RuleBase" id="RU361277"/>
    </source>
</evidence>
<dbReference type="InterPro" id="IPR013154">
    <property type="entry name" value="ADH-like_N"/>
</dbReference>
<dbReference type="InterPro" id="IPR002328">
    <property type="entry name" value="ADH_Zn_CS"/>
</dbReference>
<evidence type="ECO:0000259" key="8">
    <source>
        <dbReference type="Pfam" id="PF00107"/>
    </source>
</evidence>
<dbReference type="Gene3D" id="3.40.50.720">
    <property type="entry name" value="NAD(P)-binding Rossmann-like Domain"/>
    <property type="match status" value="1"/>
</dbReference>
<dbReference type="InterPro" id="IPR036291">
    <property type="entry name" value="NAD(P)-bd_dom_sf"/>
</dbReference>
<comment type="cofactor">
    <cofactor evidence="1 7">
        <name>Zn(2+)</name>
        <dbReference type="ChEBI" id="CHEBI:29105"/>
    </cofactor>
</comment>
<reference evidence="10" key="2">
    <citation type="journal article" date="2023" name="Proc. Natl. Acad. Sci. U.S.A.">
        <title>A global phylogenomic analysis of the shiitake genus Lentinula.</title>
        <authorList>
            <person name="Sierra-Patev S."/>
            <person name="Min B."/>
            <person name="Naranjo-Ortiz M."/>
            <person name="Looney B."/>
            <person name="Konkel Z."/>
            <person name="Slot J.C."/>
            <person name="Sakamoto Y."/>
            <person name="Steenwyk J.L."/>
            <person name="Rokas A."/>
            <person name="Carro J."/>
            <person name="Camarero S."/>
            <person name="Ferreira P."/>
            <person name="Molpeceres G."/>
            <person name="Ruiz-Duenas F.J."/>
            <person name="Serrano A."/>
            <person name="Henrissat B."/>
            <person name="Drula E."/>
            <person name="Hughes K.W."/>
            <person name="Mata J.L."/>
            <person name="Ishikawa N.K."/>
            <person name="Vargas-Isla R."/>
            <person name="Ushijima S."/>
            <person name="Smith C.A."/>
            <person name="Donoghue J."/>
            <person name="Ahrendt S."/>
            <person name="Andreopoulos W."/>
            <person name="He G."/>
            <person name="LaButti K."/>
            <person name="Lipzen A."/>
            <person name="Ng V."/>
            <person name="Riley R."/>
            <person name="Sandor L."/>
            <person name="Barry K."/>
            <person name="Martinez A.T."/>
            <person name="Xiao Y."/>
            <person name="Gibbons J.G."/>
            <person name="Terashima K."/>
            <person name="Grigoriev I.V."/>
            <person name="Hibbett D."/>
        </authorList>
    </citation>
    <scope>NUCLEOTIDE SEQUENCE</scope>
    <source>
        <strain evidence="10">Sp2 HRB7682 ss15</strain>
    </source>
</reference>
<dbReference type="PANTHER" id="PTHR42813">
    <property type="entry name" value="ZINC-TYPE ALCOHOL DEHYDROGENASE-LIKE"/>
    <property type="match status" value="1"/>
</dbReference>
<keyword evidence="4 7" id="KW-0862">Zinc</keyword>
<evidence type="ECO:0000256" key="3">
    <source>
        <dbReference type="ARBA" id="ARBA00022723"/>
    </source>
</evidence>
<gene>
    <name evidence="10" type="ORF">C8J55DRAFT_479499</name>
</gene>
<reference evidence="10" key="1">
    <citation type="submission" date="2022-08" db="EMBL/GenBank/DDBJ databases">
        <authorList>
            <consortium name="DOE Joint Genome Institute"/>
            <person name="Min B."/>
            <person name="Riley R."/>
            <person name="Sierra-Patev S."/>
            <person name="Naranjo-Ortiz M."/>
            <person name="Looney B."/>
            <person name="Konkel Z."/>
            <person name="Slot J.C."/>
            <person name="Sakamoto Y."/>
            <person name="Steenwyk J.L."/>
            <person name="Rokas A."/>
            <person name="Carro J."/>
            <person name="Camarero S."/>
            <person name="Ferreira P."/>
            <person name="Molpeceres G."/>
            <person name="Ruiz-Duenas F.J."/>
            <person name="Serrano A."/>
            <person name="Henrissat B."/>
            <person name="Drula E."/>
            <person name="Hughes K.W."/>
            <person name="Mata J.L."/>
            <person name="Ishikawa N.K."/>
            <person name="Vargas-Isla R."/>
            <person name="Ushijima S."/>
            <person name="Smith C.A."/>
            <person name="Ahrendt S."/>
            <person name="Andreopoulos W."/>
            <person name="He G."/>
            <person name="Labutti K."/>
            <person name="Lipzen A."/>
            <person name="Ng V."/>
            <person name="Sandor L."/>
            <person name="Barry K."/>
            <person name="Martinez A.T."/>
            <person name="Xiao Y."/>
            <person name="Gibbons J.G."/>
            <person name="Terashima K."/>
            <person name="Hibbett D.S."/>
            <person name="Grigoriev I.V."/>
        </authorList>
    </citation>
    <scope>NUCLEOTIDE SEQUENCE</scope>
    <source>
        <strain evidence="10">Sp2 HRB7682 ss15</strain>
    </source>
</reference>
<organism evidence="10 11">
    <name type="scientific">Lentinula lateritia</name>
    <dbReference type="NCBI Taxonomy" id="40482"/>
    <lineage>
        <taxon>Eukaryota</taxon>
        <taxon>Fungi</taxon>
        <taxon>Dikarya</taxon>
        <taxon>Basidiomycota</taxon>
        <taxon>Agaricomycotina</taxon>
        <taxon>Agaricomycetes</taxon>
        <taxon>Agaricomycetidae</taxon>
        <taxon>Agaricales</taxon>
        <taxon>Marasmiineae</taxon>
        <taxon>Omphalotaceae</taxon>
        <taxon>Lentinula</taxon>
    </lineage>
</organism>
<evidence type="ECO:0000256" key="1">
    <source>
        <dbReference type="ARBA" id="ARBA00001947"/>
    </source>
</evidence>
<evidence type="ECO:0000313" key="11">
    <source>
        <dbReference type="Proteomes" id="UP001150238"/>
    </source>
</evidence>
<feature type="domain" description="Alcohol dehydrogenase-like C-terminal" evidence="8">
    <location>
        <begin position="185"/>
        <end position="255"/>
    </location>
</feature>
<dbReference type="GO" id="GO:0016491">
    <property type="term" value="F:oxidoreductase activity"/>
    <property type="evidence" value="ECO:0007669"/>
    <property type="project" value="UniProtKB-KW"/>
</dbReference>
<comment type="caution">
    <text evidence="10">The sequence shown here is derived from an EMBL/GenBank/DDBJ whole genome shotgun (WGS) entry which is preliminary data.</text>
</comment>
<evidence type="ECO:0000256" key="6">
    <source>
        <dbReference type="ARBA" id="ARBA00023027"/>
    </source>
</evidence>
<feature type="domain" description="Alcohol dehydrogenase-like N-terminal" evidence="9">
    <location>
        <begin position="25"/>
        <end position="136"/>
    </location>
</feature>
<proteinExistence type="inferred from homology"/>
<comment type="similarity">
    <text evidence="2 7">Belongs to the zinc-containing alcohol dehydrogenase family.</text>
</comment>
<evidence type="ECO:0000313" key="10">
    <source>
        <dbReference type="EMBL" id="KAJ4469944.1"/>
    </source>
</evidence>
<dbReference type="SUPFAM" id="SSF50129">
    <property type="entry name" value="GroES-like"/>
    <property type="match status" value="1"/>
</dbReference>
<dbReference type="SUPFAM" id="SSF51735">
    <property type="entry name" value="NAD(P)-binding Rossmann-fold domains"/>
    <property type="match status" value="1"/>
</dbReference>
<dbReference type="InterPro" id="IPR013149">
    <property type="entry name" value="ADH-like_C"/>
</dbReference>
<dbReference type="Proteomes" id="UP001150238">
    <property type="component" value="Unassembled WGS sequence"/>
</dbReference>
<keyword evidence="3 7" id="KW-0479">Metal-binding</keyword>
<dbReference type="InterPro" id="IPR011032">
    <property type="entry name" value="GroES-like_sf"/>
</dbReference>
<name>A0A9W8ZY45_9AGAR</name>
<accession>A0A9W8ZY45</accession>
<protein>
    <recommendedName>
        <fullName evidence="12">GroES-like protein</fullName>
    </recommendedName>
</protein>
<dbReference type="GO" id="GO:0008270">
    <property type="term" value="F:zinc ion binding"/>
    <property type="evidence" value="ECO:0007669"/>
    <property type="project" value="InterPro"/>
</dbReference>
<sequence>MRAVVYEKPFTVSVLEVPKPTILHPDDVIVKVTTTCICGSDLHMYEGRTSAEPGIVFGHENMGIVDEVGGGVTLLKKGDRVVMPFNVACGRCINCEEGRSAFCTVVNPGFVTLMGTYVAMGPYPGGQAEYVRVPFADFNALVLPPGTEHEEDFALLADIFPTGWHGVQLSGFRPGESVVVFGAGPVGLMAAYSAIIRGASNIFVVDRVPERLQKAKEIGATPIDFSASDPVEQILKLRGGKEVDRGVDAVGYQAVTSDGKTEQPNVVLESLIRVVRPTGGLGIPGLYVPSDPGAPDSAAAKGYISFPFGKLFEKGLSLGTGQCNVKAYNRYLRDLIIAGRAKPSFVVSHNLTLDAAVEAYEKFDKRIDGYTKVLLHP</sequence>
<dbReference type="PANTHER" id="PTHR42813:SF3">
    <property type="entry name" value="GLUTATHIONE-INDEPENDENT FORMALDEHYDE DEHYDROGENASE"/>
    <property type="match status" value="1"/>
</dbReference>
<keyword evidence="5" id="KW-0560">Oxidoreductase</keyword>
<keyword evidence="6" id="KW-0520">NAD</keyword>
<dbReference type="EMBL" id="JANVFS010000033">
    <property type="protein sequence ID" value="KAJ4469944.1"/>
    <property type="molecule type" value="Genomic_DNA"/>
</dbReference>
<evidence type="ECO:0000259" key="9">
    <source>
        <dbReference type="Pfam" id="PF08240"/>
    </source>
</evidence>